<evidence type="ECO:0000256" key="8">
    <source>
        <dbReference type="ARBA" id="ARBA00023136"/>
    </source>
</evidence>
<evidence type="ECO:0000256" key="9">
    <source>
        <dbReference type="ARBA" id="ARBA00023157"/>
    </source>
</evidence>
<evidence type="ECO:0000256" key="12">
    <source>
        <dbReference type="PROSITE-ProRule" id="PRU00276"/>
    </source>
</evidence>
<feature type="disulfide bond" evidence="12">
    <location>
        <begin position="353"/>
        <end position="377"/>
    </location>
</feature>
<evidence type="ECO:0000256" key="5">
    <source>
        <dbReference type="ARBA" id="ARBA00022801"/>
    </source>
</evidence>
<reference evidence="19" key="2">
    <citation type="submission" date="2025-08" db="UniProtKB">
        <authorList>
            <consortium name="Ensembl"/>
        </authorList>
    </citation>
    <scope>IDENTIFICATION</scope>
</reference>
<keyword evidence="7 14" id="KW-1133">Transmembrane helix</keyword>
<feature type="domain" description="EGF-like" evidence="16">
    <location>
        <begin position="623"/>
        <end position="655"/>
    </location>
</feature>
<evidence type="ECO:0000256" key="10">
    <source>
        <dbReference type="PROSITE-ProRule" id="PRU00068"/>
    </source>
</evidence>
<feature type="active site" evidence="12">
    <location>
        <position position="339"/>
    </location>
</feature>
<dbReference type="CDD" id="cd04269">
    <property type="entry name" value="ZnMc_adamalysin_II_like"/>
    <property type="match status" value="1"/>
</dbReference>
<proteinExistence type="predicted"/>
<feature type="binding site" evidence="12">
    <location>
        <position position="348"/>
    </location>
    <ligand>
        <name>Zn(2+)</name>
        <dbReference type="ChEBI" id="CHEBI:29105"/>
        <note>catalytic</note>
    </ligand>
</feature>
<dbReference type="SMART" id="SM00050">
    <property type="entry name" value="DISIN"/>
    <property type="match status" value="1"/>
</dbReference>
<evidence type="ECO:0000256" key="15">
    <source>
        <dbReference type="SAM" id="SignalP"/>
    </source>
</evidence>
<comment type="subcellular location">
    <subcellularLocation>
        <location evidence="2">Membrane</location>
        <topology evidence="2">Single-pass type I membrane protein</topology>
    </subcellularLocation>
</comment>
<organism evidence="19 20">
    <name type="scientific">Ficedula albicollis</name>
    <name type="common">Collared flycatcher</name>
    <name type="synonym">Muscicapa albicollis</name>
    <dbReference type="NCBI Taxonomy" id="59894"/>
    <lineage>
        <taxon>Eukaryota</taxon>
        <taxon>Metazoa</taxon>
        <taxon>Chordata</taxon>
        <taxon>Craniata</taxon>
        <taxon>Vertebrata</taxon>
        <taxon>Euteleostomi</taxon>
        <taxon>Archelosauria</taxon>
        <taxon>Archosauria</taxon>
        <taxon>Dinosauria</taxon>
        <taxon>Saurischia</taxon>
        <taxon>Theropoda</taxon>
        <taxon>Coelurosauria</taxon>
        <taxon>Aves</taxon>
        <taxon>Neognathae</taxon>
        <taxon>Neoaves</taxon>
        <taxon>Telluraves</taxon>
        <taxon>Australaves</taxon>
        <taxon>Passeriformes</taxon>
        <taxon>Muscicapidae</taxon>
        <taxon>Ficedula</taxon>
    </lineage>
</organism>
<dbReference type="Pfam" id="PF01562">
    <property type="entry name" value="Pep_M12B_propep"/>
    <property type="match status" value="1"/>
</dbReference>
<feature type="disulfide bond" evidence="11">
    <location>
        <begin position="627"/>
        <end position="637"/>
    </location>
</feature>
<dbReference type="Pfam" id="PF08516">
    <property type="entry name" value="ADAM_CR"/>
    <property type="match status" value="1"/>
</dbReference>
<keyword evidence="6 12" id="KW-0862">Zinc</keyword>
<evidence type="ECO:0000256" key="14">
    <source>
        <dbReference type="SAM" id="Phobius"/>
    </source>
</evidence>
<comment type="cofactor">
    <cofactor evidence="1">
        <name>Zn(2+)</name>
        <dbReference type="ChEBI" id="CHEBI:29105"/>
    </cofactor>
</comment>
<feature type="disulfide bond" evidence="12">
    <location>
        <begin position="313"/>
        <end position="393"/>
    </location>
</feature>
<dbReference type="FunFam" id="4.10.70.10:FF:000001">
    <property type="entry name" value="Disintegrin and metalloproteinase domain-containing protein 22"/>
    <property type="match status" value="1"/>
</dbReference>
<dbReference type="SUPFAM" id="SSF55486">
    <property type="entry name" value="Metalloproteases ('zincins'), catalytic domain"/>
    <property type="match status" value="1"/>
</dbReference>
<dbReference type="GO" id="GO:0004222">
    <property type="term" value="F:metalloendopeptidase activity"/>
    <property type="evidence" value="ECO:0007669"/>
    <property type="project" value="InterPro"/>
</dbReference>
<dbReference type="FunFam" id="3.40.390.10:FF:000002">
    <property type="entry name" value="Disintegrin and metalloproteinase domain-containing protein 22"/>
    <property type="match status" value="1"/>
</dbReference>
<comment type="caution">
    <text evidence="11">Lacks conserved residue(s) required for the propagation of feature annotation.</text>
</comment>
<reference evidence="19 20" key="1">
    <citation type="journal article" date="2012" name="Nature">
        <title>The genomic landscape of species divergence in Ficedula flycatchers.</title>
        <authorList>
            <person name="Ellegren H."/>
            <person name="Smeds L."/>
            <person name="Burri R."/>
            <person name="Olason P.I."/>
            <person name="Backstrom N."/>
            <person name="Kawakami T."/>
            <person name="Kunstner A."/>
            <person name="Makinen H."/>
            <person name="Nadachowska-Brzyska K."/>
            <person name="Qvarnstrom A."/>
            <person name="Uebbing S."/>
            <person name="Wolf J.B."/>
        </authorList>
    </citation>
    <scope>NUCLEOTIDE SEQUENCE [LARGE SCALE GENOMIC DNA]</scope>
</reference>
<dbReference type="PROSITE" id="PS50026">
    <property type="entry name" value="EGF_3"/>
    <property type="match status" value="1"/>
</dbReference>
<dbReference type="PANTHER" id="PTHR11905:SF32">
    <property type="entry name" value="DISINTEGRIN AND METALLOPROTEINASE DOMAIN-CONTAINING PROTEIN 28"/>
    <property type="match status" value="1"/>
</dbReference>
<feature type="disulfide bond" evidence="12">
    <location>
        <begin position="355"/>
        <end position="360"/>
    </location>
</feature>
<dbReference type="GO" id="GO:0006508">
    <property type="term" value="P:proteolysis"/>
    <property type="evidence" value="ECO:0007669"/>
    <property type="project" value="InterPro"/>
</dbReference>
<dbReference type="InterPro" id="IPR036436">
    <property type="entry name" value="Disintegrin_dom_sf"/>
</dbReference>
<dbReference type="PROSITE" id="PS50215">
    <property type="entry name" value="ADAM_MEPRO"/>
    <property type="match status" value="1"/>
</dbReference>
<evidence type="ECO:0000256" key="2">
    <source>
        <dbReference type="ARBA" id="ARBA00004479"/>
    </source>
</evidence>
<dbReference type="InterPro" id="IPR024079">
    <property type="entry name" value="MetalloPept_cat_dom_sf"/>
</dbReference>
<dbReference type="AlphaFoldDB" id="A0A803V5L4"/>
<evidence type="ECO:0000259" key="16">
    <source>
        <dbReference type="PROSITE" id="PS50026"/>
    </source>
</evidence>
<feature type="binding site" evidence="12">
    <location>
        <position position="342"/>
    </location>
    <ligand>
        <name>Zn(2+)</name>
        <dbReference type="ChEBI" id="CHEBI:29105"/>
        <note>catalytic</note>
    </ligand>
</feature>
<dbReference type="GO" id="GO:0034987">
    <property type="term" value="F:immunoglobulin receptor binding"/>
    <property type="evidence" value="ECO:0007669"/>
    <property type="project" value="Ensembl"/>
</dbReference>
<dbReference type="Gene3D" id="3.40.1620.60">
    <property type="match status" value="1"/>
</dbReference>
<keyword evidence="8 14" id="KW-0472">Membrane</keyword>
<evidence type="ECO:0000259" key="18">
    <source>
        <dbReference type="PROSITE" id="PS50215"/>
    </source>
</evidence>
<dbReference type="InterPro" id="IPR001590">
    <property type="entry name" value="Peptidase_M12B"/>
</dbReference>
<dbReference type="SMART" id="SM00608">
    <property type="entry name" value="ACR"/>
    <property type="match status" value="1"/>
</dbReference>
<keyword evidence="5" id="KW-0378">Hydrolase</keyword>
<evidence type="ECO:0000256" key="7">
    <source>
        <dbReference type="ARBA" id="ARBA00022989"/>
    </source>
</evidence>
<evidence type="ECO:0000256" key="4">
    <source>
        <dbReference type="ARBA" id="ARBA00022723"/>
    </source>
</evidence>
<dbReference type="PROSITE" id="PS00427">
    <property type="entry name" value="DISINTEGRIN_1"/>
    <property type="match status" value="1"/>
</dbReference>
<evidence type="ECO:0000256" key="3">
    <source>
        <dbReference type="ARBA" id="ARBA00022692"/>
    </source>
</evidence>
<dbReference type="Gene3D" id="3.40.390.10">
    <property type="entry name" value="Collagenase (Catalytic Domain)"/>
    <property type="match status" value="1"/>
</dbReference>
<feature type="disulfide bond" evidence="11">
    <location>
        <begin position="645"/>
        <end position="654"/>
    </location>
</feature>
<keyword evidence="3 14" id="KW-0812">Transmembrane</keyword>
<evidence type="ECO:0000256" key="13">
    <source>
        <dbReference type="SAM" id="MobiDB-lite"/>
    </source>
</evidence>
<dbReference type="Gene3D" id="4.10.70.10">
    <property type="entry name" value="Disintegrin domain"/>
    <property type="match status" value="1"/>
</dbReference>
<feature type="signal peptide" evidence="15">
    <location>
        <begin position="1"/>
        <end position="19"/>
    </location>
</feature>
<dbReference type="PANTHER" id="PTHR11905">
    <property type="entry name" value="ADAM A DISINTEGRIN AND METALLOPROTEASE DOMAIN"/>
    <property type="match status" value="1"/>
</dbReference>
<feature type="region of interest" description="Disordered" evidence="13">
    <location>
        <begin position="724"/>
        <end position="800"/>
    </location>
</feature>
<sequence length="831" mass="90604">MKILLISALLLHSLQPGSSRGKFSGAEQYEIVYPQKLHAVHRRSVGANSESKYDDTVKYGIKANGEEVVLQLQKNRDLLAGDYSETLYSADGRQITTTPGIKDHCYYGGHVEGDAESVASISTCSGLSGYFETRGQKFLIEPLGASDRAEHVVYKYEALKQEPIKTCGLVNNSWEQDSSSPINDIFKSSNSPEMKAYLKARKYLELYIVADNALYKKYDEDVKKIRQRIFRIVNYINTVYKSINTHVALVGLEVWTDGDKCPLSRSAGFTLDTFSKWRLAELLKRKRNDNAQLITGLDFEGTTIGLAFLKSICSDLYSAGIIQDHNRNEIAVAATMAHEMGHNLGMSHDTEACSCSDDVCIMTDTVSSVIPKEFSSCSLQSFENFMLADMPRCLTNIPELSSIIAPASCGNGFVEKGEECDCGTPEECTNECCDPESCKLSSGAACAHGDCCENCQYKKSGSVCRAVQHDCDLAEMCTGSSSSCPEDRFRVNGHPCSFGQGYCYMGTCPTRDSQCKAAFGPQATEGPASCYNMNQRGTYFGYCRKEQGTHLPCKKKDRLCGKLYCSGGREMPRDGSLLSFSSCKGSFPRGAEEDPGMILDGTKCGNGMVCSHGECVYAEEIFRSTNCSAKCSGHAVCDHKLQCQCEEGWAPPNCDSSSALTSVAVAAGVLAVLAVTAVAAVLLTRFRGFHKSHQTRRGPGATNQVFVDQEQSCREQPVLVPPAQKVIDKKILPVPPPPENKPQRHSPALRPKGPPPPVPAAKPGSLHPEEKFAPERRAPPVPVPKGKPPPPPQVIPRGMAVPRGWNSRSVLLGFHCSFSTQALKPPMNPRV</sequence>
<dbReference type="OrthoDB" id="5951731at2759"/>
<feature type="chain" id="PRO_5032969959" evidence="15">
    <location>
        <begin position="20"/>
        <end position="831"/>
    </location>
</feature>
<feature type="compositionally biased region" description="Pro residues" evidence="13">
    <location>
        <begin position="779"/>
        <end position="794"/>
    </location>
</feature>
<keyword evidence="20" id="KW-1185">Reference proteome</keyword>
<feature type="binding site" evidence="12">
    <location>
        <position position="338"/>
    </location>
    <ligand>
        <name>Zn(2+)</name>
        <dbReference type="ChEBI" id="CHEBI:29105"/>
        <note>catalytic</note>
    </ligand>
</feature>
<dbReference type="PROSITE" id="PS50214">
    <property type="entry name" value="DISINTEGRIN_2"/>
    <property type="match status" value="1"/>
</dbReference>
<dbReference type="InterPro" id="IPR034027">
    <property type="entry name" value="Reprolysin_adamalysin"/>
</dbReference>
<dbReference type="Ensembl" id="ENSFALT00000028494.1">
    <property type="protein sequence ID" value="ENSFALP00000018020.1"/>
    <property type="gene ID" value="ENSFALG00000011137.2"/>
</dbReference>
<evidence type="ECO:0000256" key="6">
    <source>
        <dbReference type="ARBA" id="ARBA00022833"/>
    </source>
</evidence>
<dbReference type="SUPFAM" id="SSF57552">
    <property type="entry name" value="Blood coagulation inhibitor (disintegrin)"/>
    <property type="match status" value="1"/>
</dbReference>
<gene>
    <name evidence="19" type="primary">ADAM28</name>
</gene>
<evidence type="ECO:0000259" key="17">
    <source>
        <dbReference type="PROSITE" id="PS50214"/>
    </source>
</evidence>
<dbReference type="GeneTree" id="ENSGT00940000156716"/>
<dbReference type="Proteomes" id="UP000016665">
    <property type="component" value="Chromosome 22"/>
</dbReference>
<dbReference type="GeneID" id="101810446"/>
<dbReference type="GO" id="GO:0005739">
    <property type="term" value="C:mitochondrion"/>
    <property type="evidence" value="ECO:0007669"/>
    <property type="project" value="Ensembl"/>
</dbReference>
<feature type="transmembrane region" description="Helical" evidence="14">
    <location>
        <begin position="659"/>
        <end position="683"/>
    </location>
</feature>
<feature type="domain" description="Disintegrin" evidence="17">
    <location>
        <begin position="406"/>
        <end position="492"/>
    </location>
</feature>
<dbReference type="InterPro" id="IPR018358">
    <property type="entry name" value="Disintegrin_CS"/>
</dbReference>
<dbReference type="GO" id="GO:0046872">
    <property type="term" value="F:metal ion binding"/>
    <property type="evidence" value="ECO:0007669"/>
    <property type="project" value="UniProtKB-KW"/>
</dbReference>
<dbReference type="InterPro" id="IPR002870">
    <property type="entry name" value="Peptidase_M12B_N"/>
</dbReference>
<evidence type="ECO:0000256" key="11">
    <source>
        <dbReference type="PROSITE-ProRule" id="PRU00076"/>
    </source>
</evidence>
<keyword evidence="4 12" id="KW-0479">Metal-binding</keyword>
<dbReference type="InterPro" id="IPR001762">
    <property type="entry name" value="Disintegrin_dom"/>
</dbReference>
<dbReference type="InterPro" id="IPR006586">
    <property type="entry name" value="ADAM_Cys-rich"/>
</dbReference>
<evidence type="ECO:0000256" key="1">
    <source>
        <dbReference type="ARBA" id="ARBA00001947"/>
    </source>
</evidence>
<protein>
    <submittedName>
        <fullName evidence="19">ADAM metallopeptidase domain 28</fullName>
    </submittedName>
</protein>
<dbReference type="PRINTS" id="PR00289">
    <property type="entry name" value="DISINTEGRIN"/>
</dbReference>
<keyword evidence="9 11" id="KW-1015">Disulfide bond</keyword>
<keyword evidence="15" id="KW-0732">Signal</keyword>
<evidence type="ECO:0000313" key="20">
    <source>
        <dbReference type="Proteomes" id="UP000016665"/>
    </source>
</evidence>
<reference evidence="19" key="3">
    <citation type="submission" date="2025-09" db="UniProtKB">
        <authorList>
            <consortium name="Ensembl"/>
        </authorList>
    </citation>
    <scope>IDENTIFICATION</scope>
</reference>
<feature type="compositionally biased region" description="Basic and acidic residues" evidence="13">
    <location>
        <begin position="767"/>
        <end position="778"/>
    </location>
</feature>
<dbReference type="PROSITE" id="PS01186">
    <property type="entry name" value="EGF_2"/>
    <property type="match status" value="1"/>
</dbReference>
<feature type="domain" description="Peptidase M12B" evidence="18">
    <location>
        <begin position="202"/>
        <end position="398"/>
    </location>
</feature>
<dbReference type="InterPro" id="IPR000742">
    <property type="entry name" value="EGF"/>
</dbReference>
<dbReference type="GO" id="GO:0005886">
    <property type="term" value="C:plasma membrane"/>
    <property type="evidence" value="ECO:0007669"/>
    <property type="project" value="Ensembl"/>
</dbReference>
<name>A0A803V5L4_FICAL</name>
<keyword evidence="11" id="KW-0245">EGF-like domain</keyword>
<dbReference type="KEGG" id="fab:101810446"/>
<evidence type="ECO:0000313" key="19">
    <source>
        <dbReference type="Ensembl" id="ENSFALP00000018020.1"/>
    </source>
</evidence>
<accession>A0A803V5L4</accession>
<feature type="disulfide bond" evidence="10">
    <location>
        <begin position="464"/>
        <end position="484"/>
    </location>
</feature>
<dbReference type="Pfam" id="PF01421">
    <property type="entry name" value="Reprolysin"/>
    <property type="match status" value="1"/>
</dbReference>
<dbReference type="Pfam" id="PF00200">
    <property type="entry name" value="Disintegrin"/>
    <property type="match status" value="1"/>
</dbReference>